<gene>
    <name evidence="3" type="ORF">CWE11_11050</name>
</gene>
<dbReference type="Proteomes" id="UP000288405">
    <property type="component" value="Unassembled WGS sequence"/>
</dbReference>
<sequence length="146" mass="16106">MLSATVEPRIQVTLTSRTQGIVADIEIGESIEPQQPLFTLANMNELVIRPGVSERDIRHLEVGMTVPVRLDSMPDKEIEGTIRRIFPAADQSSRLLRIEVLLPEQSFEQGVRPGFLARLPLIVDPRPDALAVPAAAVGESGDQRYI</sequence>
<dbReference type="PANTHER" id="PTHR30097">
    <property type="entry name" value="CATION EFFLUX SYSTEM PROTEIN CUSB"/>
    <property type="match status" value="1"/>
</dbReference>
<organism evidence="3 4">
    <name type="scientific">Aliidiomarina sanyensis</name>
    <dbReference type="NCBI Taxonomy" id="1249555"/>
    <lineage>
        <taxon>Bacteria</taxon>
        <taxon>Pseudomonadati</taxon>
        <taxon>Pseudomonadota</taxon>
        <taxon>Gammaproteobacteria</taxon>
        <taxon>Alteromonadales</taxon>
        <taxon>Idiomarinaceae</taxon>
        <taxon>Aliidiomarina</taxon>
    </lineage>
</organism>
<evidence type="ECO:0000313" key="4">
    <source>
        <dbReference type="Proteomes" id="UP000288405"/>
    </source>
</evidence>
<dbReference type="GO" id="GO:0060003">
    <property type="term" value="P:copper ion export"/>
    <property type="evidence" value="ECO:0007669"/>
    <property type="project" value="TreeGrafter"/>
</dbReference>
<keyword evidence="1" id="KW-0813">Transport</keyword>
<dbReference type="InterPro" id="IPR051909">
    <property type="entry name" value="MFP_Cation_Efflux"/>
</dbReference>
<dbReference type="Pfam" id="PF25954">
    <property type="entry name" value="Beta-barrel_RND_2"/>
    <property type="match status" value="1"/>
</dbReference>
<accession>A0A432WCF1</accession>
<evidence type="ECO:0000256" key="1">
    <source>
        <dbReference type="ARBA" id="ARBA00022448"/>
    </source>
</evidence>
<evidence type="ECO:0000259" key="2">
    <source>
        <dbReference type="Pfam" id="PF25954"/>
    </source>
</evidence>
<dbReference type="GO" id="GO:0015679">
    <property type="term" value="P:plasma membrane copper ion transport"/>
    <property type="evidence" value="ECO:0007669"/>
    <property type="project" value="TreeGrafter"/>
</dbReference>
<keyword evidence="4" id="KW-1185">Reference proteome</keyword>
<dbReference type="EMBL" id="PIPM01000017">
    <property type="protein sequence ID" value="RUO27967.1"/>
    <property type="molecule type" value="Genomic_DNA"/>
</dbReference>
<reference evidence="3 4" key="1">
    <citation type="journal article" date="2011" name="Front. Microbiol.">
        <title>Genomic signatures of strain selection and enhancement in Bacillus atrophaeus var. globigii, a historical biowarfare simulant.</title>
        <authorList>
            <person name="Gibbons H.S."/>
            <person name="Broomall S.M."/>
            <person name="McNew L.A."/>
            <person name="Daligault H."/>
            <person name="Chapman C."/>
            <person name="Bruce D."/>
            <person name="Karavis M."/>
            <person name="Krepps M."/>
            <person name="McGregor P.A."/>
            <person name="Hong C."/>
            <person name="Park K.H."/>
            <person name="Akmal A."/>
            <person name="Feldman A."/>
            <person name="Lin J.S."/>
            <person name="Chang W.E."/>
            <person name="Higgs B.W."/>
            <person name="Demirev P."/>
            <person name="Lindquist J."/>
            <person name="Liem A."/>
            <person name="Fochler E."/>
            <person name="Read T.D."/>
            <person name="Tapia R."/>
            <person name="Johnson S."/>
            <person name="Bishop-Lilly K.A."/>
            <person name="Detter C."/>
            <person name="Han C."/>
            <person name="Sozhamannan S."/>
            <person name="Rosenzweig C.N."/>
            <person name="Skowronski E.W."/>
        </authorList>
    </citation>
    <scope>NUCLEOTIDE SEQUENCE [LARGE SCALE GENOMIC DNA]</scope>
    <source>
        <strain evidence="3 4">GYP-17</strain>
    </source>
</reference>
<dbReference type="InterPro" id="IPR058792">
    <property type="entry name" value="Beta-barrel_RND_2"/>
</dbReference>
<dbReference type="Gene3D" id="2.40.30.170">
    <property type="match status" value="1"/>
</dbReference>
<proteinExistence type="predicted"/>
<dbReference type="AlphaFoldDB" id="A0A432WCF1"/>
<dbReference type="GO" id="GO:0030288">
    <property type="term" value="C:outer membrane-bounded periplasmic space"/>
    <property type="evidence" value="ECO:0007669"/>
    <property type="project" value="TreeGrafter"/>
</dbReference>
<dbReference type="PANTHER" id="PTHR30097:SF4">
    <property type="entry name" value="SLR6042 PROTEIN"/>
    <property type="match status" value="1"/>
</dbReference>
<comment type="caution">
    <text evidence="3">The sequence shown here is derived from an EMBL/GenBank/DDBJ whole genome shotgun (WGS) entry which is preliminary data.</text>
</comment>
<feature type="domain" description="CusB-like beta-barrel" evidence="2">
    <location>
        <begin position="52"/>
        <end position="119"/>
    </location>
</feature>
<protein>
    <recommendedName>
        <fullName evidence="2">CusB-like beta-barrel domain-containing protein</fullName>
    </recommendedName>
</protein>
<evidence type="ECO:0000313" key="3">
    <source>
        <dbReference type="EMBL" id="RUO27967.1"/>
    </source>
</evidence>
<dbReference type="GO" id="GO:0046914">
    <property type="term" value="F:transition metal ion binding"/>
    <property type="evidence" value="ECO:0007669"/>
    <property type="project" value="TreeGrafter"/>
</dbReference>
<name>A0A432WCF1_9GAMM</name>